<proteinExistence type="predicted"/>
<sequence>MSCIVAQQSSGSGAKMLRLLREQHESQDPAGSVFLPRRLEPCPRKAKHFGAAVCLSNEKCRTILKNRSAFFYLTQVLSQTPFYLIEIFR</sequence>
<gene>
    <name evidence="1" type="ORF">SAMN04488054_14616</name>
</gene>
<dbReference type="AlphaFoldDB" id="A0A1I4QQC2"/>
<organism evidence="1 2">
    <name type="scientific">Salibacterium qingdaonense</name>
    <dbReference type="NCBI Taxonomy" id="266892"/>
    <lineage>
        <taxon>Bacteria</taxon>
        <taxon>Bacillati</taxon>
        <taxon>Bacillota</taxon>
        <taxon>Bacilli</taxon>
        <taxon>Bacillales</taxon>
        <taxon>Bacillaceae</taxon>
    </lineage>
</organism>
<evidence type="ECO:0000313" key="1">
    <source>
        <dbReference type="EMBL" id="SFM41910.1"/>
    </source>
</evidence>
<dbReference type="Proteomes" id="UP000199668">
    <property type="component" value="Unassembled WGS sequence"/>
</dbReference>
<dbReference type="EMBL" id="FOTY01000046">
    <property type="protein sequence ID" value="SFM41910.1"/>
    <property type="molecule type" value="Genomic_DNA"/>
</dbReference>
<reference evidence="1 2" key="1">
    <citation type="submission" date="2016-10" db="EMBL/GenBank/DDBJ databases">
        <authorList>
            <person name="de Groot N.N."/>
        </authorList>
    </citation>
    <scope>NUCLEOTIDE SEQUENCE [LARGE SCALE GENOMIC DNA]</scope>
    <source>
        <strain evidence="1 2">CGMCC 1.6134</strain>
    </source>
</reference>
<name>A0A1I4QQC2_9BACI</name>
<evidence type="ECO:0000313" key="2">
    <source>
        <dbReference type="Proteomes" id="UP000199668"/>
    </source>
</evidence>
<accession>A0A1I4QQC2</accession>
<protein>
    <submittedName>
        <fullName evidence="1">Uncharacterized protein</fullName>
    </submittedName>
</protein>
<keyword evidence="2" id="KW-1185">Reference proteome</keyword>